<reference evidence="2 3" key="1">
    <citation type="journal article" date="2021" name="Int. J. Syst. Evol. Microbiol.">
        <title>Amazonocrinis nigriterrae gen. nov., sp. nov., Atlanticothrix silvestris gen. nov., sp. nov. and Dendronalium phyllosphericum gen. nov., sp. nov., nostocacean cyanobacteria from Brazilian environments.</title>
        <authorList>
            <person name="Alvarenga D.O."/>
            <person name="Andreote A.P.D."/>
            <person name="Branco L.H.Z."/>
            <person name="Delbaje E."/>
            <person name="Cruz R.B."/>
            <person name="Varani A.M."/>
            <person name="Fiore M.F."/>
        </authorList>
    </citation>
    <scope>NUCLEOTIDE SEQUENCE [LARGE SCALE GENOMIC DNA]</scope>
    <source>
        <strain evidence="2 3">CENA67</strain>
    </source>
</reference>
<name>A0A8J7HSN1_9NOST</name>
<accession>A0A8J7HSN1</accession>
<feature type="chain" id="PRO_5035166059" evidence="1">
    <location>
        <begin position="25"/>
        <end position="120"/>
    </location>
</feature>
<gene>
    <name evidence="2" type="ORF">I8748_21740</name>
</gene>
<dbReference type="RefSeq" id="WP_198126599.1">
    <property type="nucleotide sequence ID" value="NZ_JAECZC010000051.1"/>
</dbReference>
<organism evidence="2 3">
    <name type="scientific">Amazonocrinis nigriterrae CENA67</name>
    <dbReference type="NCBI Taxonomy" id="2794033"/>
    <lineage>
        <taxon>Bacteria</taxon>
        <taxon>Bacillati</taxon>
        <taxon>Cyanobacteriota</taxon>
        <taxon>Cyanophyceae</taxon>
        <taxon>Nostocales</taxon>
        <taxon>Nostocaceae</taxon>
        <taxon>Amazonocrinis</taxon>
        <taxon>Amazonocrinis nigriterrae</taxon>
    </lineage>
</organism>
<dbReference type="AlphaFoldDB" id="A0A8J7HSN1"/>
<sequence length="120" mass="12960">MNAKIVTVLTIMVASVSLGYPVRAQSPEAATNLNTETYKLTGDSLEGVGHRTAQEDFTKFFDSKNSISISNDNEQKNTTPGRLRLNQTISLPETPILLQPAAQSVNGNDGVQVQLDLGKE</sequence>
<dbReference type="EMBL" id="JAECZC010000051">
    <property type="protein sequence ID" value="MBH8564772.1"/>
    <property type="molecule type" value="Genomic_DNA"/>
</dbReference>
<evidence type="ECO:0000313" key="2">
    <source>
        <dbReference type="EMBL" id="MBH8564772.1"/>
    </source>
</evidence>
<keyword evidence="3" id="KW-1185">Reference proteome</keyword>
<comment type="caution">
    <text evidence="2">The sequence shown here is derived from an EMBL/GenBank/DDBJ whole genome shotgun (WGS) entry which is preliminary data.</text>
</comment>
<protein>
    <submittedName>
        <fullName evidence="2">Uncharacterized protein</fullName>
    </submittedName>
</protein>
<keyword evidence="1" id="KW-0732">Signal</keyword>
<feature type="signal peptide" evidence="1">
    <location>
        <begin position="1"/>
        <end position="24"/>
    </location>
</feature>
<proteinExistence type="predicted"/>
<dbReference type="Proteomes" id="UP000632766">
    <property type="component" value="Unassembled WGS sequence"/>
</dbReference>
<evidence type="ECO:0000313" key="3">
    <source>
        <dbReference type="Proteomes" id="UP000632766"/>
    </source>
</evidence>
<evidence type="ECO:0000256" key="1">
    <source>
        <dbReference type="SAM" id="SignalP"/>
    </source>
</evidence>